<reference evidence="4 6" key="3">
    <citation type="submission" date="2016-08" db="EMBL/GenBank/DDBJ databases">
        <authorList>
            <person name="Seilhamer J.J."/>
        </authorList>
    </citation>
    <scope>NUCLEOTIDE SEQUENCE [LARGE SCALE GENOMIC DNA]</scope>
    <source>
        <strain evidence="4 6">NML150140-1</strain>
    </source>
</reference>
<sequence length="155" mass="17859">MIKNERKVIDLAGMLKIVDSCDICRLGLAEGNRIAIVPMTFGYTFLDGKFTFYFKGDLEEERLALIRNAEEIDFQMDSDHCMLPMGNGEYTMFYNHGEGYGKPVFLEDEEEKKKAMKHLLAHYLPGEDEAFADISWKETCVFKLEVIKLHCKVSK</sequence>
<evidence type="ECO:0000313" key="2">
    <source>
        <dbReference type="EMBL" id="ODM09488.1"/>
    </source>
</evidence>
<dbReference type="Proteomes" id="UP000094869">
    <property type="component" value="Unassembled WGS sequence"/>
</dbReference>
<dbReference type="Proteomes" id="UP000094067">
    <property type="component" value="Unassembled WGS sequence"/>
</dbReference>
<dbReference type="SUPFAM" id="SSF50475">
    <property type="entry name" value="FMN-binding split barrel"/>
    <property type="match status" value="1"/>
</dbReference>
<dbReference type="EMBL" id="MCGI01000004">
    <property type="protein sequence ID" value="ODM09488.1"/>
    <property type="molecule type" value="Genomic_DNA"/>
</dbReference>
<evidence type="ECO:0000313" key="4">
    <source>
        <dbReference type="EMBL" id="ODR55852.1"/>
    </source>
</evidence>
<evidence type="ECO:0000313" key="3">
    <source>
        <dbReference type="EMBL" id="ODR44137.1"/>
    </source>
</evidence>
<comment type="caution">
    <text evidence="4">The sequence shown here is derived from an EMBL/GenBank/DDBJ whole genome shotgun (WGS) entry which is preliminary data.</text>
</comment>
<dbReference type="PANTHER" id="PTHR34071">
    <property type="entry name" value="5-NITROIMIDAZOLE ANTIBIOTICS RESISTANCE PROTEIN, NIMA-FAMILY-RELATED PROTEIN-RELATED"/>
    <property type="match status" value="1"/>
</dbReference>
<dbReference type="Proteomes" id="UP000095003">
    <property type="component" value="Unassembled WGS sequence"/>
</dbReference>
<evidence type="ECO:0000313" key="6">
    <source>
        <dbReference type="Proteomes" id="UP000094271"/>
    </source>
</evidence>
<proteinExistence type="predicted"/>
<dbReference type="EMBL" id="MCGH01000002">
    <property type="protein sequence ID" value="ODM06622.1"/>
    <property type="molecule type" value="Genomic_DNA"/>
</dbReference>
<dbReference type="RefSeq" id="WP_069152490.1">
    <property type="nucleotide sequence ID" value="NZ_DAWDRA010000096.1"/>
</dbReference>
<dbReference type="InterPro" id="IPR012349">
    <property type="entry name" value="Split_barrel_FMN-bd"/>
</dbReference>
<evidence type="ECO:0000313" key="1">
    <source>
        <dbReference type="EMBL" id="ODM06622.1"/>
    </source>
</evidence>
<evidence type="ECO:0000313" key="8">
    <source>
        <dbReference type="Proteomes" id="UP000095003"/>
    </source>
</evidence>
<dbReference type="AlphaFoldDB" id="A0A1E3UPC8"/>
<gene>
    <name evidence="2" type="ORF">BEH84_03855</name>
    <name evidence="4" type="ORF">BEI59_01465</name>
    <name evidence="1" type="ORF">BEI61_02512</name>
    <name evidence="3" type="ORF">BEI63_31450</name>
</gene>
<reference evidence="3 7" key="2">
    <citation type="submission" date="2016-08" db="EMBL/GenBank/DDBJ databases">
        <title>Characterization of Isolates of Eisenbergiella tayi Derived from Blood Cultures, Using Whole Genome Sequencing.</title>
        <authorList>
            <person name="Bernier A.-M."/>
            <person name="Burdz T."/>
            <person name="Wiebe D."/>
            <person name="Bernard K."/>
        </authorList>
    </citation>
    <scope>NUCLEOTIDE SEQUENCE [LARGE SCALE GENOMIC DNA]</scope>
    <source>
        <strain evidence="3 7">NML120146</strain>
    </source>
</reference>
<organism evidence="4 6">
    <name type="scientific">Eisenbergiella tayi</name>
    <dbReference type="NCBI Taxonomy" id="1432052"/>
    <lineage>
        <taxon>Bacteria</taxon>
        <taxon>Bacillati</taxon>
        <taxon>Bacillota</taxon>
        <taxon>Clostridia</taxon>
        <taxon>Lachnospirales</taxon>
        <taxon>Lachnospiraceae</taxon>
        <taxon>Eisenbergiella</taxon>
    </lineage>
</organism>
<dbReference type="EMBL" id="MEHA01000001">
    <property type="protein sequence ID" value="ODR55852.1"/>
    <property type="molecule type" value="Genomic_DNA"/>
</dbReference>
<keyword evidence="7" id="KW-1185">Reference proteome</keyword>
<protein>
    <submittedName>
        <fullName evidence="1">Pyridoxamine 5'-phosphate oxidase</fullName>
    </submittedName>
</protein>
<dbReference type="GeneID" id="93301824"/>
<dbReference type="PANTHER" id="PTHR34071:SF2">
    <property type="entry name" value="FLAVIN-NUCLEOTIDE-BINDING PROTEIN"/>
    <property type="match status" value="1"/>
</dbReference>
<dbReference type="Proteomes" id="UP000094271">
    <property type="component" value="Unassembled WGS sequence"/>
</dbReference>
<evidence type="ECO:0000313" key="7">
    <source>
        <dbReference type="Proteomes" id="UP000094869"/>
    </source>
</evidence>
<dbReference type="EMBL" id="MEHD01000056">
    <property type="protein sequence ID" value="ODR44137.1"/>
    <property type="molecule type" value="Genomic_DNA"/>
</dbReference>
<evidence type="ECO:0000313" key="5">
    <source>
        <dbReference type="Proteomes" id="UP000094067"/>
    </source>
</evidence>
<accession>A0A1E3UPC8</accession>
<dbReference type="OrthoDB" id="9794935at2"/>
<dbReference type="Gene3D" id="2.30.110.10">
    <property type="entry name" value="Electron Transport, Fmn-binding Protein, Chain A"/>
    <property type="match status" value="1"/>
</dbReference>
<reference evidence="5 8" key="1">
    <citation type="submission" date="2016-07" db="EMBL/GenBank/DDBJ databases">
        <title>Characterization of isolates of Eisenbergiella tayi derived from blood cultures, using whole genome sequencing.</title>
        <authorList>
            <person name="Burdz T."/>
            <person name="Wiebe D."/>
            <person name="Huynh C."/>
            <person name="Bernard K."/>
        </authorList>
    </citation>
    <scope>NUCLEOTIDE SEQUENCE [LARGE SCALE GENOMIC DNA]</scope>
    <source>
        <strain evidence="1 5">NML 110608</strain>
        <strain evidence="2 8">NML 120489</strain>
    </source>
</reference>
<name>A0A1E3UPC8_9FIRM</name>